<organism evidence="1 2">
    <name type="scientific">Trichomonascus ciferrii</name>
    <dbReference type="NCBI Taxonomy" id="44093"/>
    <lineage>
        <taxon>Eukaryota</taxon>
        <taxon>Fungi</taxon>
        <taxon>Dikarya</taxon>
        <taxon>Ascomycota</taxon>
        <taxon>Saccharomycotina</taxon>
        <taxon>Dipodascomycetes</taxon>
        <taxon>Dipodascales</taxon>
        <taxon>Trichomonascaceae</taxon>
        <taxon>Trichomonascus</taxon>
        <taxon>Trichomonascus ciferrii complex</taxon>
    </lineage>
</organism>
<reference evidence="1" key="1">
    <citation type="journal article" date="2019" name="G3 (Bethesda)">
        <title>Genome Assemblies of Two Rare Opportunistic Yeast Pathogens: Diutina rugosa (syn. Candida rugosa) and Trichomonascus ciferrii (syn. Candida ciferrii).</title>
        <authorList>
            <person name="Mixao V."/>
            <person name="Saus E."/>
            <person name="Hansen A.P."/>
            <person name="Lass-Florl C."/>
            <person name="Gabaldon T."/>
        </authorList>
    </citation>
    <scope>NUCLEOTIDE SEQUENCE</scope>
    <source>
        <strain evidence="1">CBS 4856</strain>
    </source>
</reference>
<keyword evidence="2" id="KW-1185">Reference proteome</keyword>
<name>A0A642UJR3_9ASCO</name>
<evidence type="ECO:0000313" key="1">
    <source>
        <dbReference type="EMBL" id="KAA8899159.1"/>
    </source>
</evidence>
<protein>
    <submittedName>
        <fullName evidence="1">Uncharacterized protein</fullName>
    </submittedName>
</protein>
<sequence length="286" mass="32924">MLLGLPEEVVAQVLERLEGDGMSETAIRGTSRGLYEASEQVMRRRLRREFGERGMCVAEEMDPSFNWRQKYAMLSQDWHFFDTDDIVDARRQDIQEVRADDLRQLQGLVRTGIWKRVMNGYYGGPNLFSSNVVHMHLRHKTVLFPGRYLVTLDMKVGNLTTLIPIRFNVTGNSVVPLRRNFPNADIRAIGVSAPDMYGRYMDNDNFQLCLGLVEVQGEDPQSVELEVEEVGMSVIRNILFNAVYYQRVRTASPAEENGWIFRHHMASPPINRQAYKSLHKIKTKSL</sequence>
<dbReference type="VEuPathDB" id="FungiDB:TRICI_006387"/>
<evidence type="ECO:0000313" key="2">
    <source>
        <dbReference type="Proteomes" id="UP000761534"/>
    </source>
</evidence>
<dbReference type="Proteomes" id="UP000761534">
    <property type="component" value="Unassembled WGS sequence"/>
</dbReference>
<comment type="caution">
    <text evidence="1">The sequence shown here is derived from an EMBL/GenBank/DDBJ whole genome shotgun (WGS) entry which is preliminary data.</text>
</comment>
<accession>A0A642UJR3</accession>
<proteinExistence type="predicted"/>
<dbReference type="EMBL" id="SWFS01000529">
    <property type="protein sequence ID" value="KAA8899159.1"/>
    <property type="molecule type" value="Genomic_DNA"/>
</dbReference>
<gene>
    <name evidence="1" type="ORF">TRICI_006387</name>
</gene>
<dbReference type="AlphaFoldDB" id="A0A642UJR3"/>